<dbReference type="Proteomes" id="UP001596106">
    <property type="component" value="Unassembled WGS sequence"/>
</dbReference>
<protein>
    <submittedName>
        <fullName evidence="3">Glycosyl hydrolase family 28-related protein</fullName>
    </submittedName>
</protein>
<keyword evidence="4" id="KW-1185">Reference proteome</keyword>
<dbReference type="InterPro" id="IPR056204">
    <property type="entry name" value="K1-lyase_C"/>
</dbReference>
<dbReference type="Pfam" id="PF24146">
    <property type="entry name" value="K1-lyase_C"/>
    <property type="match status" value="1"/>
</dbReference>
<dbReference type="GO" id="GO:0016787">
    <property type="term" value="F:hydrolase activity"/>
    <property type="evidence" value="ECO:0007669"/>
    <property type="project" value="UniProtKB-KW"/>
</dbReference>
<evidence type="ECO:0000259" key="1">
    <source>
        <dbReference type="Pfam" id="PF12708"/>
    </source>
</evidence>
<sequence length="522" mass="56999">MDILSIVNTIFICLIIKESTNCISWVKPCVLINAKIDTIQPVTTKKQLSIVNSLNEFKLIESDEVVYDGSIWVKKKGLVTQNTPGHSSILYQGPNGYFFERKFTGGVDIRWFGAKGNGKSDDSFAINNAIQFVKKTLSGGKVLIPLGEWGIGNSIIIYTGIIIQGESSGSPNNPGSRLIALPTLANAVIESSNISSEDWIHNAGIFDIQIRCHRQISGDGIHLKKIGEMTTIDRVQVISCFRNGIFIEGDSSPMHLGYLSVHGNGRGGAGSGVYIENSISTSNYIEYLAGDNNKDALLKVSGLYRANLLLMAFKSERWNNNSTYPGNQNVIWLHNGNGGTIIIGAGRVHMGKNVPEGNAIFKLSNDAHSSEGGIIVLGTVEYDTKAVRYKYDIESQDVRNTVKFNNIRGRPLVYNVAKPLLINTSRKDNQYNMSSDKSAGVVERNGLNTEVVIGGSGLVNLKNGEAVINNYKITSNSKIFVTRQEGNSDASLKITEKIIGKSFKITSSDKIDNSLVAWIIIE</sequence>
<reference evidence="4" key="1">
    <citation type="journal article" date="2019" name="Int. J. Syst. Evol. Microbiol.">
        <title>The Global Catalogue of Microorganisms (GCM) 10K type strain sequencing project: providing services to taxonomists for standard genome sequencing and annotation.</title>
        <authorList>
            <consortium name="The Broad Institute Genomics Platform"/>
            <consortium name="The Broad Institute Genome Sequencing Center for Infectious Disease"/>
            <person name="Wu L."/>
            <person name="Ma J."/>
        </authorList>
    </citation>
    <scope>NUCLEOTIDE SEQUENCE [LARGE SCALE GENOMIC DNA]</scope>
    <source>
        <strain evidence="4">CCUG 55250</strain>
    </source>
</reference>
<dbReference type="InterPro" id="IPR012334">
    <property type="entry name" value="Pectin_lyas_fold"/>
</dbReference>
<dbReference type="Gene3D" id="2.160.20.10">
    <property type="entry name" value="Single-stranded right-handed beta-helix, Pectin lyase-like"/>
    <property type="match status" value="1"/>
</dbReference>
<gene>
    <name evidence="3" type="ORF">ACFPMF_22880</name>
</gene>
<evidence type="ECO:0000313" key="4">
    <source>
        <dbReference type="Proteomes" id="UP001596106"/>
    </source>
</evidence>
<evidence type="ECO:0000259" key="2">
    <source>
        <dbReference type="Pfam" id="PF24146"/>
    </source>
</evidence>
<comment type="caution">
    <text evidence="3">The sequence shown here is derived from an EMBL/GenBank/DDBJ whole genome shotgun (WGS) entry which is preliminary data.</text>
</comment>
<evidence type="ECO:0000313" key="3">
    <source>
        <dbReference type="EMBL" id="MFC5412189.1"/>
    </source>
</evidence>
<proteinExistence type="predicted"/>
<dbReference type="InterPro" id="IPR024535">
    <property type="entry name" value="RHGA/B-epi-like_pectate_lyase"/>
</dbReference>
<dbReference type="Pfam" id="PF12708">
    <property type="entry name" value="Pect-lyase_RHGA_epim"/>
    <property type="match status" value="1"/>
</dbReference>
<feature type="domain" description="Rhamnogalacturonase A/B/Epimerase-like pectate lyase" evidence="1">
    <location>
        <begin position="108"/>
        <end position="268"/>
    </location>
</feature>
<keyword evidence="3" id="KW-0378">Hydrolase</keyword>
<dbReference type="RefSeq" id="WP_379849447.1">
    <property type="nucleotide sequence ID" value="NZ_JBHSMA010000010.1"/>
</dbReference>
<feature type="domain" description="K1 capsule-specific polysaccharide lyase C-terminal" evidence="2">
    <location>
        <begin position="456"/>
        <end position="521"/>
    </location>
</feature>
<dbReference type="SUPFAM" id="SSF51126">
    <property type="entry name" value="Pectin lyase-like"/>
    <property type="match status" value="1"/>
</dbReference>
<dbReference type="InterPro" id="IPR011050">
    <property type="entry name" value="Pectin_lyase_fold/virulence"/>
</dbReference>
<name>A0ABW0IH12_9BACT</name>
<accession>A0ABW0IH12</accession>
<organism evidence="3 4">
    <name type="scientific">Larkinella bovis</name>
    <dbReference type="NCBI Taxonomy" id="683041"/>
    <lineage>
        <taxon>Bacteria</taxon>
        <taxon>Pseudomonadati</taxon>
        <taxon>Bacteroidota</taxon>
        <taxon>Cytophagia</taxon>
        <taxon>Cytophagales</taxon>
        <taxon>Spirosomataceae</taxon>
        <taxon>Larkinella</taxon>
    </lineage>
</organism>
<dbReference type="EMBL" id="JBHSMA010000010">
    <property type="protein sequence ID" value="MFC5412189.1"/>
    <property type="molecule type" value="Genomic_DNA"/>
</dbReference>